<keyword evidence="1" id="KW-0472">Membrane</keyword>
<feature type="transmembrane region" description="Helical" evidence="1">
    <location>
        <begin position="64"/>
        <end position="87"/>
    </location>
</feature>
<evidence type="ECO:0000313" key="2">
    <source>
        <dbReference type="EMBL" id="AFK04427.1"/>
    </source>
</evidence>
<organism evidence="2 3">
    <name type="scientific">Emticicia oligotrophica (strain DSM 17448 / CIP 109782 / MTCC 6937 / GPTSA100-15)</name>
    <dbReference type="NCBI Taxonomy" id="929562"/>
    <lineage>
        <taxon>Bacteria</taxon>
        <taxon>Pseudomonadati</taxon>
        <taxon>Bacteroidota</taxon>
        <taxon>Cytophagia</taxon>
        <taxon>Cytophagales</taxon>
        <taxon>Leadbetterellaceae</taxon>
        <taxon>Emticicia</taxon>
    </lineage>
</organism>
<proteinExistence type="predicted"/>
<reference evidence="2 3" key="1">
    <citation type="submission" date="2011-07" db="EMBL/GenBank/DDBJ databases">
        <title>The complete genome of chromosome of Emticicia oligotrophica DSM 17448.</title>
        <authorList>
            <consortium name="US DOE Joint Genome Institute (JGI-PGF)"/>
            <person name="Lucas S."/>
            <person name="Han J."/>
            <person name="Lapidus A."/>
            <person name="Bruce D."/>
            <person name="Goodwin L."/>
            <person name="Pitluck S."/>
            <person name="Peters L."/>
            <person name="Kyrpides N."/>
            <person name="Mavromatis K."/>
            <person name="Ivanova N."/>
            <person name="Ovchinnikova G."/>
            <person name="Teshima H."/>
            <person name="Detter J.C."/>
            <person name="Tapia R."/>
            <person name="Han C."/>
            <person name="Land M."/>
            <person name="Hauser L."/>
            <person name="Markowitz V."/>
            <person name="Cheng J.-F."/>
            <person name="Hugenholtz P."/>
            <person name="Woyke T."/>
            <person name="Wu D."/>
            <person name="Tindall B."/>
            <person name="Pomrenke H."/>
            <person name="Brambilla E."/>
            <person name="Klenk H.-P."/>
            <person name="Eisen J.A."/>
        </authorList>
    </citation>
    <scope>NUCLEOTIDE SEQUENCE [LARGE SCALE GENOMIC DNA]</scope>
    <source>
        <strain evidence="2 3">DSM 17448</strain>
    </source>
</reference>
<evidence type="ECO:0008006" key="4">
    <source>
        <dbReference type="Google" id="ProtNLM"/>
    </source>
</evidence>
<evidence type="ECO:0000313" key="3">
    <source>
        <dbReference type="Proteomes" id="UP000002875"/>
    </source>
</evidence>
<keyword evidence="1" id="KW-0812">Transmembrane</keyword>
<evidence type="ECO:0000256" key="1">
    <source>
        <dbReference type="SAM" id="Phobius"/>
    </source>
</evidence>
<dbReference type="Pfam" id="PF11188">
    <property type="entry name" value="DUF2975"/>
    <property type="match status" value="1"/>
</dbReference>
<dbReference type="EMBL" id="CP002961">
    <property type="protein sequence ID" value="AFK04427.1"/>
    <property type="molecule type" value="Genomic_DNA"/>
</dbReference>
<protein>
    <recommendedName>
        <fullName evidence="4">DUF2975 domain-containing protein</fullName>
    </recommendedName>
</protein>
<feature type="transmembrane region" description="Helical" evidence="1">
    <location>
        <begin position="20"/>
        <end position="43"/>
    </location>
</feature>
<accession>A0ABN4AQ10</accession>
<feature type="transmembrane region" description="Helical" evidence="1">
    <location>
        <begin position="148"/>
        <end position="166"/>
    </location>
</feature>
<dbReference type="InterPro" id="IPR021354">
    <property type="entry name" value="DUF2975"/>
</dbReference>
<name>A0ABN4AQ10_EMTOG</name>
<gene>
    <name evidence="2" type="ordered locus">Emtol_3298</name>
</gene>
<feature type="transmembrane region" description="Helical" evidence="1">
    <location>
        <begin position="107"/>
        <end position="127"/>
    </location>
</feature>
<keyword evidence="3" id="KW-1185">Reference proteome</keyword>
<dbReference type="Proteomes" id="UP000002875">
    <property type="component" value="Chromosome"/>
</dbReference>
<keyword evidence="1" id="KW-1133">Transmembrane helix</keyword>
<sequence>MKSQSKDILNIIKYLTLIPAIGFSIECGSQIFSLVISFLYPSIAQNTYKVIKEIYELYGEHQKYFYITMSFSIMISGLKAFIWYYLFDFLLKLNLDSPFNHKFSVKIQNLGYFTFGLWLVAVLANSYMKYIFKKTSVDLIHIFDNEMYLFMAGIVYIISQIFRRGVELQEENELTV</sequence>
<dbReference type="RefSeq" id="WP_015030121.1">
    <property type="nucleotide sequence ID" value="NC_018748.1"/>
</dbReference>